<name>A0AAV8A6H1_9EUKA</name>
<dbReference type="InterPro" id="IPR000198">
    <property type="entry name" value="RhoGAP_dom"/>
</dbReference>
<dbReference type="Pfam" id="PF07653">
    <property type="entry name" value="SH3_2"/>
    <property type="match status" value="1"/>
</dbReference>
<evidence type="ECO:0000256" key="2">
    <source>
        <dbReference type="PROSITE-ProRule" id="PRU00192"/>
    </source>
</evidence>
<dbReference type="InterPro" id="IPR036028">
    <property type="entry name" value="SH3-like_dom_sf"/>
</dbReference>
<gene>
    <name evidence="5" type="ORF">M0812_05901</name>
</gene>
<dbReference type="EMBL" id="JANTQA010000012">
    <property type="protein sequence ID" value="KAJ3449742.1"/>
    <property type="molecule type" value="Genomic_DNA"/>
</dbReference>
<dbReference type="Proteomes" id="UP001146793">
    <property type="component" value="Unassembled WGS sequence"/>
</dbReference>
<feature type="domain" description="SH3" evidence="3">
    <location>
        <begin position="317"/>
        <end position="376"/>
    </location>
</feature>
<dbReference type="PROSITE" id="PS50238">
    <property type="entry name" value="RHOGAP"/>
    <property type="match status" value="1"/>
</dbReference>
<evidence type="ECO:0000259" key="3">
    <source>
        <dbReference type="PROSITE" id="PS50002"/>
    </source>
</evidence>
<dbReference type="Pfam" id="PF00620">
    <property type="entry name" value="RhoGAP"/>
    <property type="match status" value="1"/>
</dbReference>
<dbReference type="AlphaFoldDB" id="A0AAV8A6H1"/>
<dbReference type="PROSITE" id="PS50002">
    <property type="entry name" value="SH3"/>
    <property type="match status" value="2"/>
</dbReference>
<evidence type="ECO:0000256" key="1">
    <source>
        <dbReference type="ARBA" id="ARBA00022443"/>
    </source>
</evidence>
<dbReference type="SUPFAM" id="SSF50044">
    <property type="entry name" value="SH3-domain"/>
    <property type="match status" value="2"/>
</dbReference>
<dbReference type="SMART" id="SM00324">
    <property type="entry name" value="RhoGAP"/>
    <property type="match status" value="1"/>
</dbReference>
<feature type="domain" description="Rho-GAP" evidence="4">
    <location>
        <begin position="89"/>
        <end position="301"/>
    </location>
</feature>
<dbReference type="CDD" id="cd00159">
    <property type="entry name" value="RhoGAP"/>
    <property type="match status" value="1"/>
</dbReference>
<dbReference type="SUPFAM" id="SSF48350">
    <property type="entry name" value="GTPase activation domain, GAP"/>
    <property type="match status" value="1"/>
</dbReference>
<dbReference type="Gene3D" id="1.10.555.10">
    <property type="entry name" value="Rho GTPase activation protein"/>
    <property type="match status" value="1"/>
</dbReference>
<feature type="domain" description="SH3" evidence="3">
    <location>
        <begin position="1"/>
        <end position="62"/>
    </location>
</feature>
<accession>A0AAV8A6H1</accession>
<dbReference type="Pfam" id="PF00018">
    <property type="entry name" value="SH3_1"/>
    <property type="match status" value="1"/>
</dbReference>
<sequence length="378" mass="43957">MDRLGIAINNYIGQSENELTFKERDLIMILGQFDDQGGWWQGLTIDSKKGWFPKDYILTFKQYHKQKKIYEFKKKIQDQELPKPKIFGNKLDVVLMNQPSLPNKTRNPLPNIVTDSLVYIRKHCMDLEDLFLHALPDQEIGNLRALYDVQLIKNVDEEFPTNNLHVVPNLLLDYLQKLPSPLLTTNYTKEFLNKQRSNNTYESKLFSIKSLIQLLPIENRDLLKVIMELLHDLVPQITEIQKIIKPNSNNLKISKKSQLSQIFGPILIGSQITKHKNFQDRDVYGESSALCLLLMNEYNYFFAGGDSLDSKKGKESSSKKAVRALMDYNADDESELSFKKDQLFFVITKDEDGWWEGKIDEKIGLFQGWMVQELKNIK</sequence>
<evidence type="ECO:0000313" key="6">
    <source>
        <dbReference type="Proteomes" id="UP001146793"/>
    </source>
</evidence>
<organism evidence="5 6">
    <name type="scientific">Anaeramoeba flamelloides</name>
    <dbReference type="NCBI Taxonomy" id="1746091"/>
    <lineage>
        <taxon>Eukaryota</taxon>
        <taxon>Metamonada</taxon>
        <taxon>Anaeramoebidae</taxon>
        <taxon>Anaeramoeba</taxon>
    </lineage>
</organism>
<proteinExistence type="predicted"/>
<dbReference type="CDD" id="cd00174">
    <property type="entry name" value="SH3"/>
    <property type="match status" value="2"/>
</dbReference>
<dbReference type="InterPro" id="IPR050384">
    <property type="entry name" value="Endophilin_SH3RF"/>
</dbReference>
<evidence type="ECO:0000313" key="5">
    <source>
        <dbReference type="EMBL" id="KAJ3449742.1"/>
    </source>
</evidence>
<dbReference type="InterPro" id="IPR008936">
    <property type="entry name" value="Rho_GTPase_activation_prot"/>
</dbReference>
<evidence type="ECO:0000259" key="4">
    <source>
        <dbReference type="PROSITE" id="PS50238"/>
    </source>
</evidence>
<keyword evidence="1 2" id="KW-0728">SH3 domain</keyword>
<dbReference type="PANTHER" id="PTHR14167">
    <property type="entry name" value="SH3 DOMAIN-CONTAINING"/>
    <property type="match status" value="1"/>
</dbReference>
<dbReference type="GO" id="GO:0007165">
    <property type="term" value="P:signal transduction"/>
    <property type="evidence" value="ECO:0007669"/>
    <property type="project" value="InterPro"/>
</dbReference>
<protein>
    <submittedName>
        <fullName evidence="5">Jak pathway signal transduction adaptor molecule</fullName>
    </submittedName>
</protein>
<comment type="caution">
    <text evidence="5">The sequence shown here is derived from an EMBL/GenBank/DDBJ whole genome shotgun (WGS) entry which is preliminary data.</text>
</comment>
<reference evidence="5" key="1">
    <citation type="submission" date="2022-08" db="EMBL/GenBank/DDBJ databases">
        <title>Novel sulphate-reducing endosymbionts in the free-living metamonad Anaeramoeba.</title>
        <authorList>
            <person name="Jerlstrom-Hultqvist J."/>
            <person name="Cepicka I."/>
            <person name="Gallot-Lavallee L."/>
            <person name="Salas-Leiva D."/>
            <person name="Curtis B.A."/>
            <person name="Zahonova K."/>
            <person name="Pipaliya S."/>
            <person name="Dacks J."/>
            <person name="Roger A.J."/>
        </authorList>
    </citation>
    <scope>NUCLEOTIDE SEQUENCE</scope>
    <source>
        <strain evidence="5">Busselton2</strain>
    </source>
</reference>
<dbReference type="SMART" id="SM00326">
    <property type="entry name" value="SH3"/>
    <property type="match status" value="2"/>
</dbReference>
<dbReference type="Gene3D" id="2.30.30.40">
    <property type="entry name" value="SH3 Domains"/>
    <property type="match status" value="2"/>
</dbReference>
<dbReference type="InterPro" id="IPR001452">
    <property type="entry name" value="SH3_domain"/>
</dbReference>